<protein>
    <submittedName>
        <fullName evidence="2">Uncharacterized protein</fullName>
    </submittedName>
</protein>
<evidence type="ECO:0000313" key="2">
    <source>
        <dbReference type="EMBL" id="NYJ73596.1"/>
    </source>
</evidence>
<accession>A0A853D856</accession>
<comment type="caution">
    <text evidence="2">The sequence shown here is derived from an EMBL/GenBank/DDBJ whole genome shotgun (WGS) entry which is preliminary data.</text>
</comment>
<gene>
    <name evidence="2" type="ORF">HNR15_000559</name>
</gene>
<dbReference type="EMBL" id="JACCFW010000001">
    <property type="protein sequence ID" value="NYJ73596.1"/>
    <property type="molecule type" value="Genomic_DNA"/>
</dbReference>
<name>A0A853D856_9MICO</name>
<proteinExistence type="predicted"/>
<evidence type="ECO:0000256" key="1">
    <source>
        <dbReference type="SAM" id="MobiDB-lite"/>
    </source>
</evidence>
<feature type="region of interest" description="Disordered" evidence="1">
    <location>
        <begin position="1"/>
        <end position="66"/>
    </location>
</feature>
<dbReference type="Proteomes" id="UP000571817">
    <property type="component" value="Unassembled WGS sequence"/>
</dbReference>
<reference evidence="2 3" key="1">
    <citation type="submission" date="2020-07" db="EMBL/GenBank/DDBJ databases">
        <title>Sequencing the genomes of 1000 actinobacteria strains.</title>
        <authorList>
            <person name="Klenk H.-P."/>
        </authorList>
    </citation>
    <scope>NUCLEOTIDE SEQUENCE [LARGE SCALE GENOMIC DNA]</scope>
    <source>
        <strain evidence="2 3">DSM 29531</strain>
    </source>
</reference>
<dbReference type="RefSeq" id="WP_179478962.1">
    <property type="nucleotide sequence ID" value="NZ_JACCFW010000001.1"/>
</dbReference>
<evidence type="ECO:0000313" key="3">
    <source>
        <dbReference type="Proteomes" id="UP000571817"/>
    </source>
</evidence>
<feature type="compositionally biased region" description="Polar residues" evidence="1">
    <location>
        <begin position="8"/>
        <end position="18"/>
    </location>
</feature>
<keyword evidence="3" id="KW-1185">Reference proteome</keyword>
<dbReference type="AlphaFoldDB" id="A0A853D856"/>
<feature type="compositionally biased region" description="Basic and acidic residues" evidence="1">
    <location>
        <begin position="44"/>
        <end position="66"/>
    </location>
</feature>
<sequence length="66" mass="6662">MSDDANDPNPQEPAQQLSPDEGEAGDTGLVADSEASGGSGAATGEDKSFSQQEDEKRPGDGPAARD</sequence>
<organism evidence="2 3">
    <name type="scientific">Allobranchiibius huperziae</name>
    <dbReference type="NCBI Taxonomy" id="1874116"/>
    <lineage>
        <taxon>Bacteria</taxon>
        <taxon>Bacillati</taxon>
        <taxon>Actinomycetota</taxon>
        <taxon>Actinomycetes</taxon>
        <taxon>Micrococcales</taxon>
        <taxon>Dermacoccaceae</taxon>
        <taxon>Allobranchiibius</taxon>
    </lineage>
</organism>